<keyword evidence="5" id="KW-1185">Reference proteome</keyword>
<feature type="transmembrane region" description="Helical" evidence="2">
    <location>
        <begin position="20"/>
        <end position="44"/>
    </location>
</feature>
<dbReference type="Proteomes" id="UP001229955">
    <property type="component" value="Chromosome"/>
</dbReference>
<dbReference type="AlphaFoldDB" id="A0AA49JYX2"/>
<name>A0AA49JYX2_9BACT</name>
<dbReference type="RefSeq" id="WP_367887207.1">
    <property type="nucleotide sequence ID" value="NZ_CP130612.1"/>
</dbReference>
<sequence>MTLAKRLAAARTRILGALLLRALLLGAVAGLASFALLLLLDVAIGLPHGLRTVTTSLPWALAALVLGVGAIRAVRNVHRTDDEALALWFEARIPELQYALVTRLGAPLPSLDARIADAPLETVLGGAARAALRPPAIAAVVGVALLWFMPSGAVARIASPRPGDALARPGAAARAVSNPLATIVADVSPPPYSGLASTSVDDPAALTALVGSRIRVRGFGGDVRASLGEAPALAAAPDGSGWAVLVTMPERPTAMRLRAGAEERVLLLDPLADSVPVLRLDTPQRDSVMRRATGGLPIAATLHDDLGLAAASFEVIISSGDGELYEFRSLTLSARRFADATRDDRIAGALNLDSLALKPGDILHLRAVATDRNDVTGPGRGVSETRTIRLARADEYDSVAVDPAPPSEPEKDALSQRMILQQTRELVARVPRLSRSAVVRESRIIAVDQTKLRQRVGRVVFERLGENEGEHAHFPGDGHAHGEERPLDPNDILAAAERAANADPTRSLDNHGEETPIVALNRPLLEAYNHMWRAASELELGEPAAAIPWMERAIAALQAARAAERIYLRGRPSPVVVDLARVRLAGKDEGAPTGRSARPVADPTRAERLARFDRVLGLVTAAPAATADSLLMLRVSLPESARREAAALDAAANALRRGGDVTAALSAARRALVATPPRRGALGAWGQ</sequence>
<accession>A0AA49JYX2</accession>
<feature type="transmembrane region" description="Helical" evidence="2">
    <location>
        <begin position="56"/>
        <end position="74"/>
    </location>
</feature>
<feature type="transmembrane region" description="Helical" evidence="2">
    <location>
        <begin position="136"/>
        <end position="158"/>
    </location>
</feature>
<feature type="region of interest" description="Disordered" evidence="1">
    <location>
        <begin position="467"/>
        <end position="487"/>
    </location>
</feature>
<evidence type="ECO:0000313" key="4">
    <source>
        <dbReference type="EMBL" id="WKW14419.1"/>
    </source>
</evidence>
<dbReference type="EMBL" id="CP130612">
    <property type="protein sequence ID" value="WKW11509.1"/>
    <property type="molecule type" value="Genomic_DNA"/>
</dbReference>
<gene>
    <name evidence="3" type="ORF">Strain138_000764</name>
    <name evidence="4" type="ORF">Strain318_000764</name>
</gene>
<dbReference type="EMBL" id="CP130613">
    <property type="protein sequence ID" value="WKW14419.1"/>
    <property type="molecule type" value="Genomic_DNA"/>
</dbReference>
<evidence type="ECO:0000313" key="3">
    <source>
        <dbReference type="EMBL" id="WKW11509.1"/>
    </source>
</evidence>
<dbReference type="KEGG" id="pspc:Strain318_000764"/>
<organism evidence="4 5">
    <name type="scientific">Pseudogemmatithrix spongiicola</name>
    <dbReference type="NCBI Taxonomy" id="3062599"/>
    <lineage>
        <taxon>Bacteria</taxon>
        <taxon>Pseudomonadati</taxon>
        <taxon>Gemmatimonadota</taxon>
        <taxon>Gemmatimonadia</taxon>
        <taxon>Gemmatimonadales</taxon>
        <taxon>Gemmatimonadaceae</taxon>
        <taxon>Pseudogemmatithrix</taxon>
    </lineage>
</organism>
<evidence type="ECO:0000313" key="5">
    <source>
        <dbReference type="Proteomes" id="UP001229955"/>
    </source>
</evidence>
<proteinExistence type="predicted"/>
<keyword evidence="2" id="KW-0472">Membrane</keyword>
<reference evidence="4" key="1">
    <citation type="submission" date="2023-07" db="EMBL/GenBank/DDBJ databases">
        <authorList>
            <person name="Haufschild T."/>
            <person name="Kallscheuer N."/>
            <person name="Hammer J."/>
            <person name="Kohn T."/>
            <person name="Kabuu M."/>
            <person name="Jogler M."/>
            <person name="Wohfarth N."/>
            <person name="Heuer A."/>
            <person name="Rohde M."/>
            <person name="van Teeseling M.C.F."/>
            <person name="Jogler C."/>
        </authorList>
    </citation>
    <scope>NUCLEOTIDE SEQUENCE</scope>
    <source>
        <strain evidence="3">Strain 138</strain>
        <strain evidence="4">Strain 318</strain>
    </source>
</reference>
<evidence type="ECO:0008006" key="6">
    <source>
        <dbReference type="Google" id="ProtNLM"/>
    </source>
</evidence>
<keyword evidence="2" id="KW-0812">Transmembrane</keyword>
<evidence type="ECO:0000256" key="1">
    <source>
        <dbReference type="SAM" id="MobiDB-lite"/>
    </source>
</evidence>
<accession>A0AA49JT86</accession>
<keyword evidence="2" id="KW-1133">Transmembrane helix</keyword>
<protein>
    <recommendedName>
        <fullName evidence="6">DUF4175 domain-containing protein</fullName>
    </recommendedName>
</protein>
<evidence type="ECO:0000256" key="2">
    <source>
        <dbReference type="SAM" id="Phobius"/>
    </source>
</evidence>